<keyword evidence="5" id="KW-1185">Reference proteome</keyword>
<dbReference type="InterPro" id="IPR036318">
    <property type="entry name" value="FAD-bd_PCMH-like_sf"/>
</dbReference>
<dbReference type="AlphaFoldDB" id="A0A9P5YQ32"/>
<gene>
    <name evidence="4" type="ORF">BDN70DRAFT_937753</name>
</gene>
<dbReference type="PANTHER" id="PTHR13878">
    <property type="entry name" value="GULONOLACTONE OXIDASE"/>
    <property type="match status" value="1"/>
</dbReference>
<name>A0A9P5YQ32_9AGAR</name>
<dbReference type="InterPro" id="IPR016166">
    <property type="entry name" value="FAD-bd_PCMH"/>
</dbReference>
<dbReference type="Gene3D" id="3.30.465.10">
    <property type="match status" value="2"/>
</dbReference>
<comment type="caution">
    <text evidence="4">The sequence shown here is derived from an EMBL/GenBank/DDBJ whole genome shotgun (WGS) entry which is preliminary data.</text>
</comment>
<sequence>MALPTVTGYSQYVLSSLDFAQAPLCTPLPSIVTPDWDALNATVSGRLYQGVPYAKACFSTYNGESMAVDDEACAVMQKEYFDAHLPRSYQFGGFACTQFEMCMATGDNCHLDWLNPSNPAAFAPSQECKQGSVSPFYIDVRNEEDVLAAYEFSKKENVTLTIKNTGHDFKGRSSGPDTLSLWMHNIKYINHDTNFVAEGCNVQGQSALTFGAGTQFHDIQKFTIEHDLQFVGGSDQSVGAAGGWGQGGGHSPLSPNYGMGADRTLQYKIVTPDGVYRTVNACQNEDLFFALRGGGGGTFGVVLEATMMVSPKEPYRLANINWPVDNDNLKSILEVFLNNVTSFSENGWGGYLTPSLGNLVLITPAKRVDLNSAIESMQALVDLASSMGGKSTVTDIPTYNTWFEGWVAGTLGSQDPVGLPIVLSSRLIPAKNHETPESRKELLDALMSAFANSAFNQLHITTPYGFKGTDGADTSVNPVWRKVLYQVMLVNSWFWDSTLEDREKAFEASTKAINFLREITPDSGAYVNESDVREPNWQDAFWGKHYPRLLAIKQKYDPEHLLDCWHCVGWKGASSSQYKCYI</sequence>
<dbReference type="InterPro" id="IPR050432">
    <property type="entry name" value="FAD-linked_Oxidoreductases_BP"/>
</dbReference>
<dbReference type="InterPro" id="IPR016169">
    <property type="entry name" value="FAD-bd_PCMH_sub2"/>
</dbReference>
<evidence type="ECO:0000259" key="3">
    <source>
        <dbReference type="PROSITE" id="PS51387"/>
    </source>
</evidence>
<dbReference type="PANTHER" id="PTHR13878:SF91">
    <property type="entry name" value="FAD BINDING DOMAIN PROTEIN (AFU_ORTHOLOGUE AFUA_6G12070)-RELATED"/>
    <property type="match status" value="1"/>
</dbReference>
<dbReference type="InterPro" id="IPR006094">
    <property type="entry name" value="Oxid_FAD_bind_N"/>
</dbReference>
<dbReference type="Proteomes" id="UP000807469">
    <property type="component" value="Unassembled WGS sequence"/>
</dbReference>
<dbReference type="Pfam" id="PF01565">
    <property type="entry name" value="FAD_binding_4"/>
    <property type="match status" value="1"/>
</dbReference>
<feature type="domain" description="FAD-binding PCMH-type" evidence="3">
    <location>
        <begin position="130"/>
        <end position="312"/>
    </location>
</feature>
<dbReference type="GO" id="GO:0016491">
    <property type="term" value="F:oxidoreductase activity"/>
    <property type="evidence" value="ECO:0007669"/>
    <property type="project" value="UniProtKB-KW"/>
</dbReference>
<proteinExistence type="inferred from homology"/>
<dbReference type="OrthoDB" id="9983560at2759"/>
<evidence type="ECO:0000256" key="1">
    <source>
        <dbReference type="ARBA" id="ARBA00005466"/>
    </source>
</evidence>
<dbReference type="GO" id="GO:0071949">
    <property type="term" value="F:FAD binding"/>
    <property type="evidence" value="ECO:0007669"/>
    <property type="project" value="InterPro"/>
</dbReference>
<keyword evidence="2" id="KW-0560">Oxidoreductase</keyword>
<dbReference type="PROSITE" id="PS51387">
    <property type="entry name" value="FAD_PCMH"/>
    <property type="match status" value="1"/>
</dbReference>
<evidence type="ECO:0000256" key="2">
    <source>
        <dbReference type="ARBA" id="ARBA00023002"/>
    </source>
</evidence>
<evidence type="ECO:0000313" key="5">
    <source>
        <dbReference type="Proteomes" id="UP000807469"/>
    </source>
</evidence>
<protein>
    <submittedName>
        <fullName evidence="4">FAD-binding domain-containing protein</fullName>
    </submittedName>
</protein>
<evidence type="ECO:0000313" key="4">
    <source>
        <dbReference type="EMBL" id="KAF9473006.1"/>
    </source>
</evidence>
<dbReference type="InterPro" id="IPR012951">
    <property type="entry name" value="BBE"/>
</dbReference>
<comment type="similarity">
    <text evidence="1">Belongs to the oxygen-dependent FAD-linked oxidoreductase family.</text>
</comment>
<accession>A0A9P5YQ32</accession>
<dbReference type="SUPFAM" id="SSF56176">
    <property type="entry name" value="FAD-binding/transporter-associated domain-like"/>
    <property type="match status" value="1"/>
</dbReference>
<reference evidence="4" key="1">
    <citation type="submission" date="2020-11" db="EMBL/GenBank/DDBJ databases">
        <authorList>
            <consortium name="DOE Joint Genome Institute"/>
            <person name="Ahrendt S."/>
            <person name="Riley R."/>
            <person name="Andreopoulos W."/>
            <person name="Labutti K."/>
            <person name="Pangilinan J."/>
            <person name="Ruiz-Duenas F.J."/>
            <person name="Barrasa J.M."/>
            <person name="Sanchez-Garcia M."/>
            <person name="Camarero S."/>
            <person name="Miyauchi S."/>
            <person name="Serrano A."/>
            <person name="Linde D."/>
            <person name="Babiker R."/>
            <person name="Drula E."/>
            <person name="Ayuso-Fernandez I."/>
            <person name="Pacheco R."/>
            <person name="Padilla G."/>
            <person name="Ferreira P."/>
            <person name="Barriuso J."/>
            <person name="Kellner H."/>
            <person name="Castanera R."/>
            <person name="Alfaro M."/>
            <person name="Ramirez L."/>
            <person name="Pisabarro A.G."/>
            <person name="Kuo A."/>
            <person name="Tritt A."/>
            <person name="Lipzen A."/>
            <person name="He G."/>
            <person name="Yan M."/>
            <person name="Ng V."/>
            <person name="Cullen D."/>
            <person name="Martin F."/>
            <person name="Rosso M.-N."/>
            <person name="Henrissat B."/>
            <person name="Hibbett D."/>
            <person name="Martinez A.T."/>
            <person name="Grigoriev I.V."/>
        </authorList>
    </citation>
    <scope>NUCLEOTIDE SEQUENCE</scope>
    <source>
        <strain evidence="4">CIRM-BRFM 674</strain>
    </source>
</reference>
<dbReference type="EMBL" id="MU155478">
    <property type="protein sequence ID" value="KAF9473006.1"/>
    <property type="molecule type" value="Genomic_DNA"/>
</dbReference>
<organism evidence="4 5">
    <name type="scientific">Pholiota conissans</name>
    <dbReference type="NCBI Taxonomy" id="109636"/>
    <lineage>
        <taxon>Eukaryota</taxon>
        <taxon>Fungi</taxon>
        <taxon>Dikarya</taxon>
        <taxon>Basidiomycota</taxon>
        <taxon>Agaricomycotina</taxon>
        <taxon>Agaricomycetes</taxon>
        <taxon>Agaricomycetidae</taxon>
        <taxon>Agaricales</taxon>
        <taxon>Agaricineae</taxon>
        <taxon>Strophariaceae</taxon>
        <taxon>Pholiota</taxon>
    </lineage>
</organism>
<dbReference type="Pfam" id="PF08031">
    <property type="entry name" value="BBE"/>
    <property type="match status" value="1"/>
</dbReference>